<dbReference type="InterPro" id="IPR023214">
    <property type="entry name" value="HAD_sf"/>
</dbReference>
<proteinExistence type="predicted"/>
<name>A0A8H8CDT6_PSICU</name>
<dbReference type="InterPro" id="IPR006357">
    <property type="entry name" value="HAD-SF_hydro_IIA"/>
</dbReference>
<dbReference type="EMBL" id="JAFIQS010000019">
    <property type="protein sequence ID" value="KAG5162437.1"/>
    <property type="molecule type" value="Genomic_DNA"/>
</dbReference>
<dbReference type="PANTHER" id="PTHR19288:SF46">
    <property type="entry name" value="HALOACID DEHALOGENASE-LIKE HYDROLASE DOMAIN-CONTAINING PROTEIN 2"/>
    <property type="match status" value="1"/>
</dbReference>
<organism evidence="1">
    <name type="scientific">Psilocybe cubensis</name>
    <name type="common">Psychedelic mushroom</name>
    <name type="synonym">Stropharia cubensis</name>
    <dbReference type="NCBI Taxonomy" id="181762"/>
    <lineage>
        <taxon>Eukaryota</taxon>
        <taxon>Fungi</taxon>
        <taxon>Dikarya</taxon>
        <taxon>Basidiomycota</taxon>
        <taxon>Agaricomycotina</taxon>
        <taxon>Agaricomycetes</taxon>
        <taxon>Agaricomycetidae</taxon>
        <taxon>Agaricales</taxon>
        <taxon>Agaricineae</taxon>
        <taxon>Strophariaceae</taxon>
        <taxon>Psilocybe</taxon>
    </lineage>
</organism>
<dbReference type="OrthoDB" id="426235at2759"/>
<dbReference type="AlphaFoldDB" id="A0A8H8CDT6"/>
<evidence type="ECO:0008006" key="2">
    <source>
        <dbReference type="Google" id="ProtNLM"/>
    </source>
</evidence>
<dbReference type="GO" id="GO:0016791">
    <property type="term" value="F:phosphatase activity"/>
    <property type="evidence" value="ECO:0007669"/>
    <property type="project" value="TreeGrafter"/>
</dbReference>
<dbReference type="Pfam" id="PF13242">
    <property type="entry name" value="Hydrolase_like"/>
    <property type="match status" value="1"/>
</dbReference>
<dbReference type="GO" id="GO:0005737">
    <property type="term" value="C:cytoplasm"/>
    <property type="evidence" value="ECO:0007669"/>
    <property type="project" value="TreeGrafter"/>
</dbReference>
<sequence>MMCRPHRPVISALLIDISGTLHVGKTPTPKAVDAFHRLRESSIPFRLCSNSSKESSTDLAKRLESLGFEISFQSKKEDFVYPGSHNSQILWTSIAAAAQLVKNMNLEKPLLLLSESAASEVLSQLSPNGRSALESVDNCYDSVVVGLSPSSFDYGHLNEAFRVLKGEHKCKVHDQQATPSVPLIATHKAKYIQTDDGLSLGPGPFVTALETATGVTAHVVGKPSKAFFNMVIDDIKLSEPLSDPAKLGKGAATNDRGKIAVIGDDVEADLGGGAVELGLWRVLVKTGKYRPGDETRKGIVPPDEIYDSFSDFIDSLLK</sequence>
<dbReference type="PANTHER" id="PTHR19288">
    <property type="entry name" value="4-NITROPHENYLPHOSPHATASE-RELATED"/>
    <property type="match status" value="1"/>
</dbReference>
<reference evidence="1" key="1">
    <citation type="submission" date="2021-02" db="EMBL/GenBank/DDBJ databases">
        <title>Psilocybe cubensis genome.</title>
        <authorList>
            <person name="Mckernan K.J."/>
            <person name="Crawford S."/>
            <person name="Trippe A."/>
            <person name="Kane L.T."/>
            <person name="Mclaughlin S."/>
        </authorList>
    </citation>
    <scope>NUCLEOTIDE SEQUENCE [LARGE SCALE GENOMIC DNA]</scope>
    <source>
        <strain evidence="1">MGC-MH-2018</strain>
    </source>
</reference>
<comment type="caution">
    <text evidence="1">The sequence shown here is derived from an EMBL/GenBank/DDBJ whole genome shotgun (WGS) entry which is preliminary data.</text>
</comment>
<dbReference type="InterPro" id="IPR036412">
    <property type="entry name" value="HAD-like_sf"/>
</dbReference>
<evidence type="ECO:0000313" key="1">
    <source>
        <dbReference type="EMBL" id="KAG5162437.1"/>
    </source>
</evidence>
<dbReference type="Pfam" id="PF13344">
    <property type="entry name" value="Hydrolase_6"/>
    <property type="match status" value="1"/>
</dbReference>
<gene>
    <name evidence="1" type="ORF">JR316_012762</name>
</gene>
<protein>
    <recommendedName>
        <fullName evidence="2">Haloacid dehalogenase-like hydrolase domain-containing protein 2</fullName>
    </recommendedName>
</protein>
<accession>A0A8H8CDT6</accession>
<dbReference type="Gene3D" id="3.40.50.1000">
    <property type="entry name" value="HAD superfamily/HAD-like"/>
    <property type="match status" value="2"/>
</dbReference>
<dbReference type="SUPFAM" id="SSF56784">
    <property type="entry name" value="HAD-like"/>
    <property type="match status" value="1"/>
</dbReference>